<feature type="compositionally biased region" description="Basic and acidic residues" evidence="1">
    <location>
        <begin position="87"/>
        <end position="98"/>
    </location>
</feature>
<feature type="region of interest" description="Disordered" evidence="1">
    <location>
        <begin position="84"/>
        <end position="111"/>
    </location>
</feature>
<reference evidence="3 4" key="1">
    <citation type="journal article" date="2022" name="DNA Res.">
        <title>Genome analysis of five recently described species of the CUG-Ser clade uncovers Candida theae as a new hybrid lineage with pathogenic potential in the Candida parapsilosis species complex.</title>
        <authorList>
            <person name="Mixao V."/>
            <person name="Del Olmo V."/>
            <person name="Hegedusova E."/>
            <person name="Saus E."/>
            <person name="Pryszcz L."/>
            <person name="Cillingova A."/>
            <person name="Nosek J."/>
            <person name="Gabaldon T."/>
        </authorList>
    </citation>
    <scope>NUCLEOTIDE SEQUENCE [LARGE SCALE GENOMIC DNA]</scope>
    <source>
        <strain evidence="3 4">CBS 12239</strain>
    </source>
</reference>
<evidence type="ECO:0000256" key="1">
    <source>
        <dbReference type="SAM" id="MobiDB-lite"/>
    </source>
</evidence>
<evidence type="ECO:0000313" key="4">
    <source>
        <dbReference type="Proteomes" id="UP001204833"/>
    </source>
</evidence>
<keyword evidence="2" id="KW-1133">Transmembrane helix</keyword>
<dbReference type="Proteomes" id="UP001204833">
    <property type="component" value="Unassembled WGS sequence"/>
</dbReference>
<name>A0AAD5FZ78_9ASCO</name>
<proteinExistence type="predicted"/>
<keyword evidence="2" id="KW-0812">Transmembrane</keyword>
<dbReference type="RefSeq" id="XP_051609450.1">
    <property type="nucleotide sequence ID" value="XM_051751345.1"/>
</dbReference>
<evidence type="ECO:0000313" key="3">
    <source>
        <dbReference type="EMBL" id="KAI5959546.1"/>
    </source>
</evidence>
<dbReference type="AlphaFoldDB" id="A0AAD5FZ78"/>
<keyword evidence="2" id="KW-0472">Membrane</keyword>
<comment type="caution">
    <text evidence="3">The sequence shown here is derived from an EMBL/GenBank/DDBJ whole genome shotgun (WGS) entry which is preliminary data.</text>
</comment>
<dbReference type="GeneID" id="76150130"/>
<organism evidence="3 4">
    <name type="scientific">Candida theae</name>
    <dbReference type="NCBI Taxonomy" id="1198502"/>
    <lineage>
        <taxon>Eukaryota</taxon>
        <taxon>Fungi</taxon>
        <taxon>Dikarya</taxon>
        <taxon>Ascomycota</taxon>
        <taxon>Saccharomycotina</taxon>
        <taxon>Pichiomycetes</taxon>
        <taxon>Debaryomycetaceae</taxon>
        <taxon>Candida/Lodderomyces clade</taxon>
        <taxon>Candida</taxon>
    </lineage>
</organism>
<evidence type="ECO:0000256" key="2">
    <source>
        <dbReference type="SAM" id="Phobius"/>
    </source>
</evidence>
<keyword evidence="4" id="KW-1185">Reference proteome</keyword>
<gene>
    <name evidence="3" type="ORF">KGF57_002071</name>
</gene>
<accession>A0AAD5FZ78</accession>
<sequence>MPPTIKLTKAQDCGVVFCGLFAVLAVFTYFLVPWALKRSKQLIIILQNDTQETEITQNANTMTTESEFNNNNNNRIIALENTQTENTRTENTRTENTRTENTQTENTAVTNERGPLNRTEIRDSIWPANTKTQARVQLVLIIFGMILGGFIFPLGSWEIFGAICKN</sequence>
<feature type="transmembrane region" description="Helical" evidence="2">
    <location>
        <begin position="14"/>
        <end position="36"/>
    </location>
</feature>
<feature type="transmembrane region" description="Helical" evidence="2">
    <location>
        <begin position="138"/>
        <end position="160"/>
    </location>
</feature>
<dbReference type="EMBL" id="JAIHNG010000103">
    <property type="protein sequence ID" value="KAI5959546.1"/>
    <property type="molecule type" value="Genomic_DNA"/>
</dbReference>
<protein>
    <submittedName>
        <fullName evidence="3">Uncharacterized protein</fullName>
    </submittedName>
</protein>